<dbReference type="PANTHER" id="PTHR37423">
    <property type="entry name" value="SOLUBLE LYTIC MUREIN TRANSGLYCOSYLASE-RELATED"/>
    <property type="match status" value="1"/>
</dbReference>
<organism evidence="3 4">
    <name type="scientific">Clostridium mobile</name>
    <dbReference type="NCBI Taxonomy" id="2841512"/>
    <lineage>
        <taxon>Bacteria</taxon>
        <taxon>Bacillati</taxon>
        <taxon>Bacillota</taxon>
        <taxon>Clostridia</taxon>
        <taxon>Eubacteriales</taxon>
        <taxon>Clostridiaceae</taxon>
        <taxon>Clostridium</taxon>
    </lineage>
</organism>
<comment type="caution">
    <text evidence="3">The sequence shown here is derived from an EMBL/GenBank/DDBJ whole genome shotgun (WGS) entry which is preliminary data.</text>
</comment>
<dbReference type="CDD" id="cd16896">
    <property type="entry name" value="LT_Slt70-like"/>
    <property type="match status" value="1"/>
</dbReference>
<dbReference type="PANTHER" id="PTHR37423:SF2">
    <property type="entry name" value="MEMBRANE-BOUND LYTIC MUREIN TRANSGLYCOSYLASE C"/>
    <property type="match status" value="1"/>
</dbReference>
<feature type="domain" description="Transglycosylase SLT" evidence="2">
    <location>
        <begin position="14"/>
        <end position="126"/>
    </location>
</feature>
<dbReference type="EMBL" id="JAHLQF010000003">
    <property type="protein sequence ID" value="MBU5485558.1"/>
    <property type="molecule type" value="Genomic_DNA"/>
</dbReference>
<gene>
    <name evidence="3" type="ORF">KQI86_14655</name>
</gene>
<name>A0ABS6EK20_9CLOT</name>
<evidence type="ECO:0000256" key="1">
    <source>
        <dbReference type="ARBA" id="ARBA00007734"/>
    </source>
</evidence>
<keyword evidence="4" id="KW-1185">Reference proteome</keyword>
<protein>
    <submittedName>
        <fullName evidence="3">Lytic transglycosylase domain-containing protein</fullName>
    </submittedName>
</protein>
<comment type="similarity">
    <text evidence="1">Belongs to the transglycosylase Slt family.</text>
</comment>
<dbReference type="InterPro" id="IPR008258">
    <property type="entry name" value="Transglycosylase_SLT_dom_1"/>
</dbReference>
<evidence type="ECO:0000313" key="3">
    <source>
        <dbReference type="EMBL" id="MBU5485558.1"/>
    </source>
</evidence>
<dbReference type="InterPro" id="IPR000189">
    <property type="entry name" value="Transglyc_AS"/>
</dbReference>
<accession>A0ABS6EK20</accession>
<sequence>MKKLYPLKYSDIVYKYSREYDIDPYLVFSVIKAESNFNPDAVSHKSAYGLMQVTSTTGEWIAEQMKIEDFTLNKLFDPEYNIPMGCWYIDNLRKEFGDNMDVVLAAYNAGRGNVQKWLNDTEHSKDGKNLHYIPFKETDKYVKKVKVNYKIYKFLYDK</sequence>
<evidence type="ECO:0000313" key="4">
    <source>
        <dbReference type="Proteomes" id="UP000726170"/>
    </source>
</evidence>
<proteinExistence type="inferred from homology"/>
<dbReference type="RefSeq" id="WP_216440252.1">
    <property type="nucleotide sequence ID" value="NZ_JAHLQF010000003.1"/>
</dbReference>
<evidence type="ECO:0000259" key="2">
    <source>
        <dbReference type="Pfam" id="PF01464"/>
    </source>
</evidence>
<dbReference type="Proteomes" id="UP000726170">
    <property type="component" value="Unassembled WGS sequence"/>
</dbReference>
<dbReference type="PROSITE" id="PS00922">
    <property type="entry name" value="TRANSGLYCOSYLASE"/>
    <property type="match status" value="1"/>
</dbReference>
<dbReference type="Pfam" id="PF01464">
    <property type="entry name" value="SLT"/>
    <property type="match status" value="1"/>
</dbReference>
<reference evidence="3 4" key="1">
    <citation type="submission" date="2021-06" db="EMBL/GenBank/DDBJ databases">
        <authorList>
            <person name="Sun Q."/>
            <person name="Li D."/>
        </authorList>
    </citation>
    <scope>NUCLEOTIDE SEQUENCE [LARGE SCALE GENOMIC DNA]</scope>
    <source>
        <strain evidence="3 4">MSJ-11</strain>
    </source>
</reference>